<comment type="pathway">
    <text evidence="2">Energy metabolism; oxidative phosphorylation.</text>
</comment>
<dbReference type="PANTHER" id="PTHR48416">
    <property type="entry name" value="CYTOCHROME C OXIDASE SUBUNIT 6C"/>
    <property type="match status" value="1"/>
</dbReference>
<keyword evidence="8 9" id="KW-0472">Membrane</keyword>
<comment type="caution">
    <text evidence="10">The sequence shown here is derived from an EMBL/GenBank/DDBJ whole genome shotgun (WGS) entry which is preliminary data.</text>
</comment>
<accession>A0A1D1V0Y2</accession>
<dbReference type="OrthoDB" id="10051322at2759"/>
<evidence type="ECO:0000256" key="6">
    <source>
        <dbReference type="ARBA" id="ARBA00022989"/>
    </source>
</evidence>
<keyword evidence="4 9" id="KW-0812">Transmembrane</keyword>
<dbReference type="InterPro" id="IPR034884">
    <property type="entry name" value="Cytochrome_c_oxidase_VIc/VIIs"/>
</dbReference>
<organism evidence="10 11">
    <name type="scientific">Ramazzottius varieornatus</name>
    <name type="common">Water bear</name>
    <name type="synonym">Tardigrade</name>
    <dbReference type="NCBI Taxonomy" id="947166"/>
    <lineage>
        <taxon>Eukaryota</taxon>
        <taxon>Metazoa</taxon>
        <taxon>Ecdysozoa</taxon>
        <taxon>Tardigrada</taxon>
        <taxon>Eutardigrada</taxon>
        <taxon>Parachela</taxon>
        <taxon>Hypsibioidea</taxon>
        <taxon>Ramazzottiidae</taxon>
        <taxon>Ramazzottius</taxon>
    </lineage>
</organism>
<keyword evidence="6 9" id="KW-1133">Transmembrane helix</keyword>
<dbReference type="PANTHER" id="PTHR48416:SF1">
    <property type="entry name" value="CYTOCHROME C OXIDASE SUBUNIT 6C"/>
    <property type="match status" value="1"/>
</dbReference>
<evidence type="ECO:0000256" key="2">
    <source>
        <dbReference type="ARBA" id="ARBA00004673"/>
    </source>
</evidence>
<comment type="similarity">
    <text evidence="3">Belongs to the cytochrome c oxidase subunit 6c family.</text>
</comment>
<evidence type="ECO:0000256" key="1">
    <source>
        <dbReference type="ARBA" id="ARBA00004434"/>
    </source>
</evidence>
<evidence type="ECO:0000256" key="7">
    <source>
        <dbReference type="ARBA" id="ARBA00023128"/>
    </source>
</evidence>
<feature type="transmembrane region" description="Helical" evidence="9">
    <location>
        <begin position="43"/>
        <end position="62"/>
    </location>
</feature>
<sequence>MRVTPLRWMASEAVAMSKGSKGGAVSPRAKPVLRGWLAADTRIHAIYGFALAIGGCLWYRVYVCDARKAKYAEFWRTYDAHADFKRMVKAGDIYPDISIEDVEAYERDILAKRAAAQKK</sequence>
<dbReference type="InterPro" id="IPR037169">
    <property type="entry name" value="Cytochrome_c_oxidase_VIc_sf"/>
</dbReference>
<dbReference type="Proteomes" id="UP000186922">
    <property type="component" value="Unassembled WGS sequence"/>
</dbReference>
<keyword evidence="7" id="KW-0496">Mitochondrion</keyword>
<dbReference type="InterPro" id="IPR051389">
    <property type="entry name" value="Cytochrome_c_oxidase_VIc"/>
</dbReference>
<dbReference type="AlphaFoldDB" id="A0A1D1V0Y2"/>
<dbReference type="Pfam" id="PF02937">
    <property type="entry name" value="COX6C"/>
    <property type="match status" value="1"/>
</dbReference>
<protein>
    <submittedName>
        <fullName evidence="10">Uncharacterized protein</fullName>
    </submittedName>
</protein>
<evidence type="ECO:0000256" key="8">
    <source>
        <dbReference type="ARBA" id="ARBA00023136"/>
    </source>
</evidence>
<evidence type="ECO:0000256" key="5">
    <source>
        <dbReference type="ARBA" id="ARBA00022792"/>
    </source>
</evidence>
<keyword evidence="11" id="KW-1185">Reference proteome</keyword>
<dbReference type="Gene3D" id="4.10.93.10">
    <property type="entry name" value="Mitochondrial cytochrome c oxidase subunit VIc/VIIs"/>
    <property type="match status" value="1"/>
</dbReference>
<evidence type="ECO:0000256" key="3">
    <source>
        <dbReference type="ARBA" id="ARBA00007204"/>
    </source>
</evidence>
<dbReference type="STRING" id="947166.A0A1D1V0Y2"/>
<name>A0A1D1V0Y2_RAMVA</name>
<evidence type="ECO:0000313" key="10">
    <source>
        <dbReference type="EMBL" id="GAU92088.1"/>
    </source>
</evidence>
<comment type="subcellular location">
    <subcellularLocation>
        <location evidence="1">Mitochondrion inner membrane</location>
        <topology evidence="1">Single-pass membrane protein</topology>
    </subcellularLocation>
</comment>
<keyword evidence="5" id="KW-0999">Mitochondrion inner membrane</keyword>
<reference evidence="10 11" key="1">
    <citation type="journal article" date="2016" name="Nat. Commun.">
        <title>Extremotolerant tardigrade genome and improved radiotolerance of human cultured cells by tardigrade-unique protein.</title>
        <authorList>
            <person name="Hashimoto T."/>
            <person name="Horikawa D.D."/>
            <person name="Saito Y."/>
            <person name="Kuwahara H."/>
            <person name="Kozuka-Hata H."/>
            <person name="Shin-I T."/>
            <person name="Minakuchi Y."/>
            <person name="Ohishi K."/>
            <person name="Motoyama A."/>
            <person name="Aizu T."/>
            <person name="Enomoto A."/>
            <person name="Kondo K."/>
            <person name="Tanaka S."/>
            <person name="Hara Y."/>
            <person name="Koshikawa S."/>
            <person name="Sagara H."/>
            <person name="Miura T."/>
            <person name="Yokobori S."/>
            <person name="Miyagawa K."/>
            <person name="Suzuki Y."/>
            <person name="Kubo T."/>
            <person name="Oyama M."/>
            <person name="Kohara Y."/>
            <person name="Fujiyama A."/>
            <person name="Arakawa K."/>
            <person name="Katayama T."/>
            <person name="Toyoda A."/>
            <person name="Kunieda T."/>
        </authorList>
    </citation>
    <scope>NUCLEOTIDE SEQUENCE [LARGE SCALE GENOMIC DNA]</scope>
    <source>
        <strain evidence="10 11">YOKOZUNA-1</strain>
    </source>
</reference>
<dbReference type="GO" id="GO:0005743">
    <property type="term" value="C:mitochondrial inner membrane"/>
    <property type="evidence" value="ECO:0007669"/>
    <property type="project" value="UniProtKB-SubCell"/>
</dbReference>
<dbReference type="EMBL" id="BDGG01000002">
    <property type="protein sequence ID" value="GAU92088.1"/>
    <property type="molecule type" value="Genomic_DNA"/>
</dbReference>
<gene>
    <name evidence="10" type="primary">RvY_04218-1</name>
    <name evidence="10" type="synonym">RvY_04218.1</name>
    <name evidence="10" type="ORF">RvY_04218</name>
</gene>
<evidence type="ECO:0000256" key="9">
    <source>
        <dbReference type="SAM" id="Phobius"/>
    </source>
</evidence>
<proteinExistence type="inferred from homology"/>
<evidence type="ECO:0000313" key="11">
    <source>
        <dbReference type="Proteomes" id="UP000186922"/>
    </source>
</evidence>
<evidence type="ECO:0000256" key="4">
    <source>
        <dbReference type="ARBA" id="ARBA00022692"/>
    </source>
</evidence>
<dbReference type="SUPFAM" id="SSF81415">
    <property type="entry name" value="Mitochondrial cytochrome c oxidase subunit VIc"/>
    <property type="match status" value="1"/>
</dbReference>